<evidence type="ECO:0000256" key="2">
    <source>
        <dbReference type="ARBA" id="ARBA00022475"/>
    </source>
</evidence>
<dbReference type="EMBL" id="LT629711">
    <property type="protein sequence ID" value="SDP56566.1"/>
    <property type="molecule type" value="Genomic_DNA"/>
</dbReference>
<dbReference type="GO" id="GO:0005886">
    <property type="term" value="C:plasma membrane"/>
    <property type="evidence" value="ECO:0007669"/>
    <property type="project" value="UniProtKB-SubCell"/>
</dbReference>
<accession>A0A1H0TSL2</accession>
<comment type="subcellular location">
    <subcellularLocation>
        <location evidence="1">Cell membrane</location>
        <topology evidence="1">Multi-pass membrane protein</topology>
    </subcellularLocation>
</comment>
<sequence length="212" mass="22300">MPSAPTLASFALAATALILLPGPAMLFLISRGIGQGSRRLAVASMAGIETATAVMVVATAFGLSAVISSSVLAFAIVKYAGAAYLVWLAIKEFRSKGHFALDRVPVRHSRRAFGDAFLVGISNPKTAVFFVAFFPQFLHREAGPIWSQVLVLGAIFVVIGALFDSVYALSAGSIGAWLARHPRAIRRQKYVSGSIFLVMGGAAALTGHPQKA</sequence>
<keyword evidence="5 6" id="KW-0472">Membrane</keyword>
<dbReference type="AlphaFoldDB" id="A0A1H0TSL2"/>
<evidence type="ECO:0000256" key="5">
    <source>
        <dbReference type="ARBA" id="ARBA00023136"/>
    </source>
</evidence>
<organism evidence="7 8">
    <name type="scientific">Pedococcus dokdonensis</name>
    <dbReference type="NCBI Taxonomy" id="443156"/>
    <lineage>
        <taxon>Bacteria</taxon>
        <taxon>Bacillati</taxon>
        <taxon>Actinomycetota</taxon>
        <taxon>Actinomycetes</taxon>
        <taxon>Micrococcales</taxon>
        <taxon>Intrasporangiaceae</taxon>
        <taxon>Pedococcus</taxon>
    </lineage>
</organism>
<dbReference type="Pfam" id="PF01810">
    <property type="entry name" value="LysE"/>
    <property type="match status" value="1"/>
</dbReference>
<feature type="transmembrane region" description="Helical" evidence="6">
    <location>
        <begin position="6"/>
        <end position="28"/>
    </location>
</feature>
<evidence type="ECO:0000256" key="3">
    <source>
        <dbReference type="ARBA" id="ARBA00022692"/>
    </source>
</evidence>
<feature type="transmembrane region" description="Helical" evidence="6">
    <location>
        <begin position="71"/>
        <end position="90"/>
    </location>
</feature>
<dbReference type="PANTHER" id="PTHR30086">
    <property type="entry name" value="ARGININE EXPORTER PROTEIN ARGO"/>
    <property type="match status" value="1"/>
</dbReference>
<dbReference type="PANTHER" id="PTHR30086:SF20">
    <property type="entry name" value="ARGININE EXPORTER PROTEIN ARGO-RELATED"/>
    <property type="match status" value="1"/>
</dbReference>
<keyword evidence="2" id="KW-1003">Cell membrane</keyword>
<feature type="transmembrane region" description="Helical" evidence="6">
    <location>
        <begin position="145"/>
        <end position="169"/>
    </location>
</feature>
<dbReference type="OrthoDB" id="3175972at2"/>
<dbReference type="InterPro" id="IPR001123">
    <property type="entry name" value="LeuE-type"/>
</dbReference>
<reference evidence="8" key="1">
    <citation type="submission" date="2016-10" db="EMBL/GenBank/DDBJ databases">
        <authorList>
            <person name="Varghese N."/>
            <person name="Submissions S."/>
        </authorList>
    </citation>
    <scope>NUCLEOTIDE SEQUENCE [LARGE SCALE GENOMIC DNA]</scope>
    <source>
        <strain evidence="8">DSM 22329</strain>
    </source>
</reference>
<keyword evidence="8" id="KW-1185">Reference proteome</keyword>
<evidence type="ECO:0000313" key="7">
    <source>
        <dbReference type="EMBL" id="SDP56566.1"/>
    </source>
</evidence>
<dbReference type="RefSeq" id="WP_091787008.1">
    <property type="nucleotide sequence ID" value="NZ_LT629711.1"/>
</dbReference>
<feature type="transmembrane region" description="Helical" evidence="6">
    <location>
        <begin position="40"/>
        <end position="65"/>
    </location>
</feature>
<feature type="transmembrane region" description="Helical" evidence="6">
    <location>
        <begin position="190"/>
        <end position="208"/>
    </location>
</feature>
<evidence type="ECO:0000256" key="4">
    <source>
        <dbReference type="ARBA" id="ARBA00022989"/>
    </source>
</evidence>
<dbReference type="GO" id="GO:0015171">
    <property type="term" value="F:amino acid transmembrane transporter activity"/>
    <property type="evidence" value="ECO:0007669"/>
    <property type="project" value="TreeGrafter"/>
</dbReference>
<protein>
    <submittedName>
        <fullName evidence="7">Threonine/homoserine/homoserine lactone efflux protein</fullName>
    </submittedName>
</protein>
<evidence type="ECO:0000256" key="6">
    <source>
        <dbReference type="SAM" id="Phobius"/>
    </source>
</evidence>
<keyword evidence="3 6" id="KW-0812">Transmembrane</keyword>
<gene>
    <name evidence="7" type="ORF">SAMN04489867_2945</name>
</gene>
<keyword evidence="4 6" id="KW-1133">Transmembrane helix</keyword>
<dbReference type="STRING" id="443156.SAMN04489867_2945"/>
<feature type="transmembrane region" description="Helical" evidence="6">
    <location>
        <begin position="111"/>
        <end position="133"/>
    </location>
</feature>
<evidence type="ECO:0000256" key="1">
    <source>
        <dbReference type="ARBA" id="ARBA00004651"/>
    </source>
</evidence>
<evidence type="ECO:0000313" key="8">
    <source>
        <dbReference type="Proteomes" id="UP000199077"/>
    </source>
</evidence>
<dbReference type="PIRSF" id="PIRSF006324">
    <property type="entry name" value="LeuE"/>
    <property type="match status" value="1"/>
</dbReference>
<dbReference type="Proteomes" id="UP000199077">
    <property type="component" value="Chromosome I"/>
</dbReference>
<proteinExistence type="predicted"/>
<name>A0A1H0TSL2_9MICO</name>